<dbReference type="RefSeq" id="WP_376865676.1">
    <property type="nucleotide sequence ID" value="NZ_JBHRYB010000005.1"/>
</dbReference>
<dbReference type="PANTHER" id="PTHR30537:SF10">
    <property type="entry name" value="TRANSCRIPTIONAL REGULATOR-RELATED"/>
    <property type="match status" value="1"/>
</dbReference>
<evidence type="ECO:0000259" key="5">
    <source>
        <dbReference type="PROSITE" id="PS50931"/>
    </source>
</evidence>
<evidence type="ECO:0000256" key="1">
    <source>
        <dbReference type="ARBA" id="ARBA00009437"/>
    </source>
</evidence>
<sequence length="297" mass="33884">MSVIPTWQGIAEFVAVVETGSFTAAAQRLQLSTAQISRQVSALEQRLGLPLLHRTTRKVSVSDQGKRYYQQCRQLLDGFENAENELLDQQTQPRGTLRLTAPITYGERILMPLLNRFLQQFPQMRFEVELSNARMDLIDNGFDLAIRLGKLEDNRLRARKLASRQVYTCASPAYIRRYGQPYSLSELSQHNCLLGTLDHWRFVENQQPRTVRVSGRLRCNSGISLRDAALQDMGIVQLPEEYLLNPIRQGQLQPVLEAFRPAAEGIWAVYPASRWSSPKTARLLDYLSTNLPQQIII</sequence>
<name>A0ABV7VRV8_9GAMM</name>
<protein>
    <submittedName>
        <fullName evidence="6">LysR family transcriptional regulator</fullName>
    </submittedName>
</protein>
<gene>
    <name evidence="6" type="ORF">ACFOMG_07100</name>
</gene>
<dbReference type="Proteomes" id="UP001595722">
    <property type="component" value="Unassembled WGS sequence"/>
</dbReference>
<dbReference type="PROSITE" id="PS50931">
    <property type="entry name" value="HTH_LYSR"/>
    <property type="match status" value="1"/>
</dbReference>
<evidence type="ECO:0000256" key="3">
    <source>
        <dbReference type="ARBA" id="ARBA00023125"/>
    </source>
</evidence>
<keyword evidence="4" id="KW-0804">Transcription</keyword>
<accession>A0ABV7VRV8</accession>
<dbReference type="InterPro" id="IPR036390">
    <property type="entry name" value="WH_DNA-bd_sf"/>
</dbReference>
<dbReference type="PANTHER" id="PTHR30537">
    <property type="entry name" value="HTH-TYPE TRANSCRIPTIONAL REGULATOR"/>
    <property type="match status" value="1"/>
</dbReference>
<dbReference type="Pfam" id="PF03466">
    <property type="entry name" value="LysR_substrate"/>
    <property type="match status" value="1"/>
</dbReference>
<dbReference type="InterPro" id="IPR005119">
    <property type="entry name" value="LysR_subst-bd"/>
</dbReference>
<dbReference type="InterPro" id="IPR000847">
    <property type="entry name" value="LysR_HTH_N"/>
</dbReference>
<evidence type="ECO:0000256" key="4">
    <source>
        <dbReference type="ARBA" id="ARBA00023163"/>
    </source>
</evidence>
<comment type="similarity">
    <text evidence="1">Belongs to the LysR transcriptional regulatory family.</text>
</comment>
<keyword evidence="7" id="KW-1185">Reference proteome</keyword>
<organism evidence="6 7">
    <name type="scientific">Bacterioplanoides pacificum</name>
    <dbReference type="NCBI Taxonomy" id="1171596"/>
    <lineage>
        <taxon>Bacteria</taxon>
        <taxon>Pseudomonadati</taxon>
        <taxon>Pseudomonadota</taxon>
        <taxon>Gammaproteobacteria</taxon>
        <taxon>Oceanospirillales</taxon>
        <taxon>Oceanospirillaceae</taxon>
        <taxon>Bacterioplanoides</taxon>
    </lineage>
</organism>
<keyword evidence="3" id="KW-0238">DNA-binding</keyword>
<dbReference type="EMBL" id="JBHRYB010000005">
    <property type="protein sequence ID" value="MFC3679877.1"/>
    <property type="molecule type" value="Genomic_DNA"/>
</dbReference>
<evidence type="ECO:0000256" key="2">
    <source>
        <dbReference type="ARBA" id="ARBA00023015"/>
    </source>
</evidence>
<proteinExistence type="inferred from homology"/>
<evidence type="ECO:0000313" key="6">
    <source>
        <dbReference type="EMBL" id="MFC3679877.1"/>
    </source>
</evidence>
<dbReference type="Pfam" id="PF00126">
    <property type="entry name" value="HTH_1"/>
    <property type="match status" value="1"/>
</dbReference>
<comment type="caution">
    <text evidence="6">The sequence shown here is derived from an EMBL/GenBank/DDBJ whole genome shotgun (WGS) entry which is preliminary data.</text>
</comment>
<dbReference type="InterPro" id="IPR036388">
    <property type="entry name" value="WH-like_DNA-bd_sf"/>
</dbReference>
<dbReference type="Gene3D" id="1.10.10.10">
    <property type="entry name" value="Winged helix-like DNA-binding domain superfamily/Winged helix DNA-binding domain"/>
    <property type="match status" value="1"/>
</dbReference>
<feature type="domain" description="HTH lysR-type" evidence="5">
    <location>
        <begin position="13"/>
        <end position="62"/>
    </location>
</feature>
<reference evidence="7" key="1">
    <citation type="journal article" date="2019" name="Int. J. Syst. Evol. Microbiol.">
        <title>The Global Catalogue of Microorganisms (GCM) 10K type strain sequencing project: providing services to taxonomists for standard genome sequencing and annotation.</title>
        <authorList>
            <consortium name="The Broad Institute Genomics Platform"/>
            <consortium name="The Broad Institute Genome Sequencing Center for Infectious Disease"/>
            <person name="Wu L."/>
            <person name="Ma J."/>
        </authorList>
    </citation>
    <scope>NUCLEOTIDE SEQUENCE [LARGE SCALE GENOMIC DNA]</scope>
    <source>
        <strain evidence="7">KCTC 42424</strain>
    </source>
</reference>
<dbReference type="SUPFAM" id="SSF53850">
    <property type="entry name" value="Periplasmic binding protein-like II"/>
    <property type="match status" value="1"/>
</dbReference>
<dbReference type="PRINTS" id="PR00039">
    <property type="entry name" value="HTHLYSR"/>
</dbReference>
<evidence type="ECO:0000313" key="7">
    <source>
        <dbReference type="Proteomes" id="UP001595722"/>
    </source>
</evidence>
<dbReference type="SUPFAM" id="SSF46785">
    <property type="entry name" value="Winged helix' DNA-binding domain"/>
    <property type="match status" value="1"/>
</dbReference>
<dbReference type="InterPro" id="IPR058163">
    <property type="entry name" value="LysR-type_TF_proteobact-type"/>
</dbReference>
<dbReference type="Gene3D" id="3.40.190.290">
    <property type="match status" value="1"/>
</dbReference>
<keyword evidence="2" id="KW-0805">Transcription regulation</keyword>